<feature type="domain" description="Ancillary SecYEG translocon subunit/Cell division coordinator CpoB TPR" evidence="10">
    <location>
        <begin position="14"/>
        <end position="190"/>
    </location>
</feature>
<keyword evidence="5 9" id="KW-0472">Membrane</keyword>
<name>A0A382V540_9ZZZZ</name>
<evidence type="ECO:0000313" key="11">
    <source>
        <dbReference type="EMBL" id="SVD41560.1"/>
    </source>
</evidence>
<evidence type="ECO:0000256" key="9">
    <source>
        <dbReference type="SAM" id="Phobius"/>
    </source>
</evidence>
<dbReference type="PANTHER" id="PTHR38035">
    <property type="entry name" value="UPF0070 PROTEIN YFGM"/>
    <property type="match status" value="1"/>
</dbReference>
<accession>A0A382V540</accession>
<keyword evidence="6" id="KW-0143">Chaperone</keyword>
<dbReference type="Pfam" id="PF09976">
    <property type="entry name" value="TPR_21"/>
    <property type="match status" value="1"/>
</dbReference>
<proteinExistence type="inferred from homology"/>
<dbReference type="InterPro" id="IPR011990">
    <property type="entry name" value="TPR-like_helical_dom_sf"/>
</dbReference>
<protein>
    <recommendedName>
        <fullName evidence="8">Ancillary SecYEG translocon subunit</fullName>
    </recommendedName>
</protein>
<evidence type="ECO:0000256" key="1">
    <source>
        <dbReference type="ARBA" id="ARBA00004401"/>
    </source>
</evidence>
<evidence type="ECO:0000256" key="4">
    <source>
        <dbReference type="ARBA" id="ARBA00022989"/>
    </source>
</evidence>
<evidence type="ECO:0000259" key="10">
    <source>
        <dbReference type="Pfam" id="PF09976"/>
    </source>
</evidence>
<organism evidence="11">
    <name type="scientific">marine metagenome</name>
    <dbReference type="NCBI Taxonomy" id="408172"/>
    <lineage>
        <taxon>unclassified sequences</taxon>
        <taxon>metagenomes</taxon>
        <taxon>ecological metagenomes</taxon>
    </lineage>
</organism>
<sequence>VEDLSEKEQLEALRAWWAENGNYVIGGMVLGIVVIFGWNRWQSNIARTEIAASTLFEDVMDAASLDNIDNATFAANDLFENYATSPYAAHARLAMARLYMDNGRDQDAADVLQALIDFQPDSQLSLVARLRLAKIFLYQDRPQAVLDLLQDVPESAFDQRFNEVLGDAYVTLESYTEAEAAYISALGDVSVIGTVDQTLIKL</sequence>
<comment type="similarity">
    <text evidence="7">Belongs to the YfgM family.</text>
</comment>
<keyword evidence="2" id="KW-1003">Cell membrane</keyword>
<dbReference type="GO" id="GO:0044877">
    <property type="term" value="F:protein-containing complex binding"/>
    <property type="evidence" value="ECO:0007669"/>
    <property type="project" value="InterPro"/>
</dbReference>
<dbReference type="PIRSF" id="PIRSF006170">
    <property type="entry name" value="YfgM"/>
    <property type="match status" value="1"/>
</dbReference>
<evidence type="ECO:0000256" key="8">
    <source>
        <dbReference type="ARBA" id="ARBA00024235"/>
    </source>
</evidence>
<dbReference type="Gene3D" id="1.25.40.10">
    <property type="entry name" value="Tetratricopeptide repeat domain"/>
    <property type="match status" value="1"/>
</dbReference>
<comment type="subcellular location">
    <subcellularLocation>
        <location evidence="1">Cell membrane</location>
        <topology evidence="1">Single-pass type II membrane protein</topology>
    </subcellularLocation>
</comment>
<dbReference type="PANTHER" id="PTHR38035:SF1">
    <property type="entry name" value="ANCILLARY SECYEG TRANSLOCON SUBUNIT"/>
    <property type="match status" value="1"/>
</dbReference>
<gene>
    <name evidence="11" type="ORF">METZ01_LOCUS394414</name>
</gene>
<dbReference type="SUPFAM" id="SSF48452">
    <property type="entry name" value="TPR-like"/>
    <property type="match status" value="1"/>
</dbReference>
<reference evidence="11" key="1">
    <citation type="submission" date="2018-05" db="EMBL/GenBank/DDBJ databases">
        <authorList>
            <person name="Lanie J.A."/>
            <person name="Ng W.-L."/>
            <person name="Kazmierczak K.M."/>
            <person name="Andrzejewski T.M."/>
            <person name="Davidsen T.M."/>
            <person name="Wayne K.J."/>
            <person name="Tettelin H."/>
            <person name="Glass J.I."/>
            <person name="Rusch D."/>
            <person name="Podicherti R."/>
            <person name="Tsui H.-C.T."/>
            <person name="Winkler M.E."/>
        </authorList>
    </citation>
    <scope>NUCLEOTIDE SEQUENCE</scope>
</reference>
<dbReference type="InterPro" id="IPR018704">
    <property type="entry name" value="SecYEG/CpoB_TPR"/>
</dbReference>
<keyword evidence="4 9" id="KW-1133">Transmembrane helix</keyword>
<evidence type="ECO:0000256" key="5">
    <source>
        <dbReference type="ARBA" id="ARBA00023136"/>
    </source>
</evidence>
<evidence type="ECO:0000256" key="6">
    <source>
        <dbReference type="ARBA" id="ARBA00023186"/>
    </source>
</evidence>
<keyword evidence="3 9" id="KW-0812">Transmembrane</keyword>
<feature type="non-terminal residue" evidence="11">
    <location>
        <position position="202"/>
    </location>
</feature>
<evidence type="ECO:0000256" key="7">
    <source>
        <dbReference type="ARBA" id="ARBA00024197"/>
    </source>
</evidence>
<feature type="non-terminal residue" evidence="11">
    <location>
        <position position="1"/>
    </location>
</feature>
<dbReference type="GO" id="GO:0005886">
    <property type="term" value="C:plasma membrane"/>
    <property type="evidence" value="ECO:0007669"/>
    <property type="project" value="UniProtKB-SubCell"/>
</dbReference>
<dbReference type="AlphaFoldDB" id="A0A382V540"/>
<evidence type="ECO:0000256" key="3">
    <source>
        <dbReference type="ARBA" id="ARBA00022692"/>
    </source>
</evidence>
<feature type="transmembrane region" description="Helical" evidence="9">
    <location>
        <begin position="20"/>
        <end position="38"/>
    </location>
</feature>
<dbReference type="InterPro" id="IPR026039">
    <property type="entry name" value="YfgM"/>
</dbReference>
<evidence type="ECO:0000256" key="2">
    <source>
        <dbReference type="ARBA" id="ARBA00022475"/>
    </source>
</evidence>
<dbReference type="EMBL" id="UINC01149224">
    <property type="protein sequence ID" value="SVD41560.1"/>
    <property type="molecule type" value="Genomic_DNA"/>
</dbReference>